<feature type="non-terminal residue" evidence="2">
    <location>
        <position position="1"/>
    </location>
</feature>
<sequence length="138" mass="14267">LSPPLLSPPLPSSPLLSPPPGCRPLLLGGGEGRPPPSLAPSTEEMEGLLGHKEKRGGGGNMVPEAGNAGKERKGGMCPRRVEQCGRAATEETTVCVDRGGDRGLKKRGGGHLFLFSAPVHPSPPSLFPSFSLLSPSFI</sequence>
<organism evidence="2">
    <name type="scientific">Tetraselmis sp. GSL018</name>
    <dbReference type="NCBI Taxonomy" id="582737"/>
    <lineage>
        <taxon>Eukaryota</taxon>
        <taxon>Viridiplantae</taxon>
        <taxon>Chlorophyta</taxon>
        <taxon>core chlorophytes</taxon>
        <taxon>Chlorodendrophyceae</taxon>
        <taxon>Chlorodendrales</taxon>
        <taxon>Chlorodendraceae</taxon>
        <taxon>Tetraselmis</taxon>
    </lineage>
</organism>
<accession>A0A061R915</accession>
<name>A0A061R915_9CHLO</name>
<feature type="region of interest" description="Disordered" evidence="1">
    <location>
        <begin position="1"/>
        <end position="77"/>
    </location>
</feature>
<dbReference type="EMBL" id="GBEZ01019282">
    <property type="protein sequence ID" value="JAC67254.1"/>
    <property type="molecule type" value="Transcribed_RNA"/>
</dbReference>
<evidence type="ECO:0000313" key="2">
    <source>
        <dbReference type="EMBL" id="JAC67254.1"/>
    </source>
</evidence>
<protein>
    <submittedName>
        <fullName evidence="2">Uncharacterized protein</fullName>
    </submittedName>
</protein>
<evidence type="ECO:0000256" key="1">
    <source>
        <dbReference type="SAM" id="MobiDB-lite"/>
    </source>
</evidence>
<proteinExistence type="predicted"/>
<feature type="compositionally biased region" description="Pro residues" evidence="1">
    <location>
        <begin position="1"/>
        <end position="22"/>
    </location>
</feature>
<gene>
    <name evidence="2" type="ORF">TSPGSL018_11600</name>
</gene>
<dbReference type="AlphaFoldDB" id="A0A061R915"/>
<reference evidence="2" key="1">
    <citation type="submission" date="2014-05" db="EMBL/GenBank/DDBJ databases">
        <title>The transcriptome of the halophilic microalga Tetraselmis sp. GSL018 isolated from the Great Salt Lake, Utah.</title>
        <authorList>
            <person name="Jinkerson R.E."/>
            <person name="D'Adamo S."/>
            <person name="Posewitz M.C."/>
        </authorList>
    </citation>
    <scope>NUCLEOTIDE SEQUENCE</scope>
    <source>
        <strain evidence="2">GSL018</strain>
    </source>
</reference>